<dbReference type="RefSeq" id="WP_018063857.1">
    <property type="nucleotide sequence ID" value="NZ_AQWH01000004.1"/>
</dbReference>
<dbReference type="GO" id="GO:0005737">
    <property type="term" value="C:cytoplasm"/>
    <property type="evidence" value="ECO:0007669"/>
    <property type="project" value="TreeGrafter"/>
</dbReference>
<reference evidence="3 4" key="1">
    <citation type="submission" date="2017-03" db="EMBL/GenBank/DDBJ databases">
        <title>Foreign affairs: Plasmid Transfer between Roseobacters and Rhizobia.</title>
        <authorList>
            <person name="Bartling P."/>
            <person name="Bunk B."/>
            <person name="Overmann J."/>
            <person name="Brinkmann H."/>
            <person name="Petersen J."/>
        </authorList>
    </citation>
    <scope>NUCLEOTIDE SEQUENCE [LARGE SCALE GENOMIC DNA]</scope>
    <source>
        <strain evidence="3 4">MACL11</strain>
    </source>
</reference>
<keyword evidence="2" id="KW-0456">Lyase</keyword>
<protein>
    <recommendedName>
        <fullName evidence="1">glutathione-specific gamma-glutamylcyclotransferase</fullName>
        <ecNumber evidence="1">4.3.2.7</ecNumber>
    </recommendedName>
</protein>
<dbReference type="STRING" id="1122214.Mame_02215"/>
<dbReference type="EC" id="4.3.2.7" evidence="1"/>
<dbReference type="KEGG" id="mmed:Mame_02215"/>
<dbReference type="eggNOG" id="COG3703">
    <property type="taxonomic scope" value="Bacteria"/>
</dbReference>
<dbReference type="GO" id="GO:0006751">
    <property type="term" value="P:glutathione catabolic process"/>
    <property type="evidence" value="ECO:0007669"/>
    <property type="project" value="InterPro"/>
</dbReference>
<dbReference type="GO" id="GO:0061928">
    <property type="term" value="F:glutathione specific gamma-glutamylcyclotransferase activity"/>
    <property type="evidence" value="ECO:0007669"/>
    <property type="project" value="UniProtKB-EC"/>
</dbReference>
<evidence type="ECO:0000313" key="4">
    <source>
        <dbReference type="Proteomes" id="UP000191135"/>
    </source>
</evidence>
<dbReference type="InterPro" id="IPR006840">
    <property type="entry name" value="ChaC"/>
</dbReference>
<keyword evidence="4" id="KW-1185">Reference proteome</keyword>
<dbReference type="PANTHER" id="PTHR12192:SF2">
    <property type="entry name" value="GLUTATHIONE-SPECIFIC GAMMA-GLUTAMYLCYCLOTRANSFERASE 2"/>
    <property type="match status" value="1"/>
</dbReference>
<accession>A0A1U9Z1M7</accession>
<dbReference type="OrthoDB" id="9795692at2"/>
<proteinExistence type="predicted"/>
<evidence type="ECO:0000313" key="3">
    <source>
        <dbReference type="EMBL" id="AQZ51550.1"/>
    </source>
</evidence>
<dbReference type="Pfam" id="PF04752">
    <property type="entry name" value="ChaC"/>
    <property type="match status" value="1"/>
</dbReference>
<dbReference type="AlphaFoldDB" id="A0A1U9Z1M7"/>
<dbReference type="PANTHER" id="PTHR12192">
    <property type="entry name" value="CATION TRANSPORT PROTEIN CHAC-RELATED"/>
    <property type="match status" value="1"/>
</dbReference>
<sequence>MDEFWVFGYGSLMWNPGFATHRRMPARLAGYHRSLCVYSHVHRGTAHKPGLVLGLDRGGFCEGVALAARVKDEEEILAYLRGRELVTRVYRELVLPVRLSSGENVPAITYVVDHAHEQYAGKLDLDHAAELVRGGHGQSGANRDYLLNTVDHLREMKINDAALETIAGLLKNEQPRPVRKDGL</sequence>
<dbReference type="InterPro" id="IPR036568">
    <property type="entry name" value="GGCT-like_sf"/>
</dbReference>
<dbReference type="CDD" id="cd06661">
    <property type="entry name" value="GGCT_like"/>
    <property type="match status" value="1"/>
</dbReference>
<evidence type="ECO:0000256" key="2">
    <source>
        <dbReference type="ARBA" id="ARBA00023239"/>
    </source>
</evidence>
<dbReference type="EMBL" id="CP020330">
    <property type="protein sequence ID" value="AQZ51550.1"/>
    <property type="molecule type" value="Genomic_DNA"/>
</dbReference>
<gene>
    <name evidence="3" type="ORF">Mame_02215</name>
</gene>
<dbReference type="Gene3D" id="3.10.490.10">
    <property type="entry name" value="Gamma-glutamyl cyclotransferase-like"/>
    <property type="match status" value="1"/>
</dbReference>
<dbReference type="SUPFAM" id="SSF110857">
    <property type="entry name" value="Gamma-glutamyl cyclotransferase-like"/>
    <property type="match status" value="1"/>
</dbReference>
<evidence type="ECO:0000256" key="1">
    <source>
        <dbReference type="ARBA" id="ARBA00012344"/>
    </source>
</evidence>
<organism evidence="3 4">
    <name type="scientific">Martelella mediterranea DSM 17316</name>
    <dbReference type="NCBI Taxonomy" id="1122214"/>
    <lineage>
        <taxon>Bacteria</taxon>
        <taxon>Pseudomonadati</taxon>
        <taxon>Pseudomonadota</taxon>
        <taxon>Alphaproteobacteria</taxon>
        <taxon>Hyphomicrobiales</taxon>
        <taxon>Aurantimonadaceae</taxon>
        <taxon>Martelella</taxon>
    </lineage>
</organism>
<dbReference type="InterPro" id="IPR013024">
    <property type="entry name" value="GGCT-like"/>
</dbReference>
<name>A0A1U9Z1M7_9HYPH</name>
<dbReference type="Proteomes" id="UP000191135">
    <property type="component" value="Chromosome"/>
</dbReference>